<organism evidence="9 10">
    <name type="scientific">Bionectria ochroleuca</name>
    <name type="common">Gliocladium roseum</name>
    <dbReference type="NCBI Taxonomy" id="29856"/>
    <lineage>
        <taxon>Eukaryota</taxon>
        <taxon>Fungi</taxon>
        <taxon>Dikarya</taxon>
        <taxon>Ascomycota</taxon>
        <taxon>Pezizomycotina</taxon>
        <taxon>Sordariomycetes</taxon>
        <taxon>Hypocreomycetidae</taxon>
        <taxon>Hypocreales</taxon>
        <taxon>Bionectriaceae</taxon>
        <taxon>Clonostachys</taxon>
    </lineage>
</organism>
<dbReference type="Pfam" id="PF04082">
    <property type="entry name" value="Fungal_trans"/>
    <property type="match status" value="2"/>
</dbReference>
<dbReference type="CDD" id="cd12148">
    <property type="entry name" value="fungal_TF_MHR"/>
    <property type="match status" value="2"/>
</dbReference>
<comment type="subcellular location">
    <subcellularLocation>
        <location evidence="1">Nucleus</location>
    </subcellularLocation>
</comment>
<dbReference type="SMART" id="SM00066">
    <property type="entry name" value="GAL4"/>
    <property type="match status" value="2"/>
</dbReference>
<keyword evidence="2" id="KW-0479">Metal-binding</keyword>
<reference evidence="9 10" key="1">
    <citation type="submission" date="2019-06" db="EMBL/GenBank/DDBJ databases">
        <authorList>
            <person name="Broberg M."/>
        </authorList>
    </citation>
    <scope>NUCLEOTIDE SEQUENCE [LARGE SCALE GENOMIC DNA]</scope>
</reference>
<evidence type="ECO:0000313" key="9">
    <source>
        <dbReference type="EMBL" id="VUC24632.1"/>
    </source>
</evidence>
<evidence type="ECO:0000256" key="2">
    <source>
        <dbReference type="ARBA" id="ARBA00022723"/>
    </source>
</evidence>
<dbReference type="PROSITE" id="PS50048">
    <property type="entry name" value="ZN2_CY6_FUNGAL_2"/>
    <property type="match status" value="1"/>
</dbReference>
<evidence type="ECO:0000256" key="1">
    <source>
        <dbReference type="ARBA" id="ARBA00004123"/>
    </source>
</evidence>
<dbReference type="Pfam" id="PF00172">
    <property type="entry name" value="Zn_clus"/>
    <property type="match status" value="2"/>
</dbReference>
<keyword evidence="4" id="KW-0805">Transcription regulation</keyword>
<evidence type="ECO:0000256" key="5">
    <source>
        <dbReference type="ARBA" id="ARBA00023125"/>
    </source>
</evidence>
<dbReference type="InterPro" id="IPR052202">
    <property type="entry name" value="Yeast_MetPath_Reg"/>
</dbReference>
<evidence type="ECO:0000256" key="7">
    <source>
        <dbReference type="ARBA" id="ARBA00023242"/>
    </source>
</evidence>
<keyword evidence="5" id="KW-0238">DNA-binding</keyword>
<keyword evidence="3" id="KW-0862">Zinc</keyword>
<keyword evidence="6" id="KW-0804">Transcription</keyword>
<dbReference type="SUPFAM" id="SSF57701">
    <property type="entry name" value="Zn2/Cys6 DNA-binding domain"/>
    <property type="match status" value="2"/>
</dbReference>
<sequence>MNSGSRSAKRHRSTPACARCYKLKQKRQCDRGTPKCLRCVSAGVDCTAINRQTATEIPRRLAQLSLKSSRKIHLQDYVIPVQYLEQRLAELQRAGTSHEQISDAIASDNDEADASHSHVLGAVSVSVTNRLTPNLFRSHAVLQHQAKLFYPSERPPLKIPVHGIYHDIYPRTAGLEYAPRFATFNASKIPLDVARRLFDNYKDNILPRFPCFSEDDLLKRFDMFYDPSNSAGEISDETVFIVTLFLAISSLTSKRQDFRRVAALSESLHADAMRHKDFIQHASLMTLRCLLLLIQLALLLPHTSNLWYLSGEAVRMAVSLGLHEELDSGTNQDPKLLEQRRALFWLTYQLERTVAIAAGCPIALSDDHITTQLPFNGGDPHEDLEQFIQRVSHLNKEKQFLIHVRVCIIQSEIHGVQFFDQSIPESAADYDTWLQETKDSIQDLVNQVTADGFATSWLVSAAQQCQVLLHRPCSRNISVSTSSLIAAATASIQLINTSLESAMVGGLIGTFEIANSAFQAGVVLLYALRNHASELEQASVRVQGQEALENLVQLLFTLSERWPAAFDTAEYVKELIQTSLSVESQRSAYDLNVLKELDCLVTQRRIHSIYHRNISVSSKPAQATNNQTSPGFLEDEAWWKDFINEDFNMGDYLDPSEIADGNPSVQTLPIISVSDPMITPEVDQDSNNDRLDLTKLIEILPSCSPCRDRRIKCHRQLPACKECQRTSRDCVVFDSVLLKNVPLSVVFSLAERVKELELQVGSSSHSQSQGQRPKLPNHPRRVIILSQRQAGQYLGRPEQQDEGESFDHFFGPWSSLGCLRKLLIKFPSWELPSMIRAAQTQEHESHGNTLGFEFKRLPISVELSLIQLYCQSANAFFPILDESCLEDIYGSYRGENPGNDFDGDRSFIYLVVAIACQVRKKKEASFNSWARLYFHEALLNLDTTCDHSSRPRNIQLLQRTLLVCIYLLLSPGSGDVWRHLGFGIRLFFDLSHLPSEDGDKDHGLFCMLTRTLYTLESQVSIAFGRPSLLIIGDNLRKELMERTRTSLEETISIHFYLISFLKMKIHGSLLTKEAHMGRLAREHLGSKNDSQVYRRELDEWLVRWSKTLESIEDEQVRCVLTPWAELNYAQGLYMISLLWPTPGGQPTTICDKTSKACLTLARQQQLLANPGAVNADSEATPIFPMNWTTGHLALQVGLHCLDIQDTTSDEQQRRNLSLQRCLGVLSTLETDNENLLTGQSIIFEELWERNNMV</sequence>
<protein>
    <recommendedName>
        <fullName evidence="8">Zn(2)-C6 fungal-type domain-containing protein</fullName>
    </recommendedName>
</protein>
<dbReference type="Proteomes" id="UP000766486">
    <property type="component" value="Unassembled WGS sequence"/>
</dbReference>
<dbReference type="PROSITE" id="PS00463">
    <property type="entry name" value="ZN2_CY6_FUNGAL_1"/>
    <property type="match status" value="1"/>
</dbReference>
<evidence type="ECO:0000259" key="8">
    <source>
        <dbReference type="PROSITE" id="PS50048"/>
    </source>
</evidence>
<dbReference type="Gene3D" id="4.10.240.10">
    <property type="entry name" value="Zn(2)-C6 fungal-type DNA-binding domain"/>
    <property type="match status" value="2"/>
</dbReference>
<dbReference type="PANTHER" id="PTHR47782">
    <property type="entry name" value="ZN(II)2CYS6 TRANSCRIPTION FACTOR (EUROFUNG)-RELATED"/>
    <property type="match status" value="1"/>
</dbReference>
<dbReference type="InterPro" id="IPR007219">
    <property type="entry name" value="XnlR_reg_dom"/>
</dbReference>
<feature type="domain" description="Zn(2)-C6 fungal-type" evidence="8">
    <location>
        <begin position="702"/>
        <end position="732"/>
    </location>
</feature>
<keyword evidence="10" id="KW-1185">Reference proteome</keyword>
<evidence type="ECO:0000256" key="3">
    <source>
        <dbReference type="ARBA" id="ARBA00022833"/>
    </source>
</evidence>
<evidence type="ECO:0000256" key="6">
    <source>
        <dbReference type="ARBA" id="ARBA00023163"/>
    </source>
</evidence>
<gene>
    <name evidence="9" type="ORF">CLO192961_LOCUS147939</name>
</gene>
<proteinExistence type="predicted"/>
<dbReference type="CDD" id="cd00067">
    <property type="entry name" value="GAL4"/>
    <property type="match status" value="2"/>
</dbReference>
<dbReference type="InterPro" id="IPR036864">
    <property type="entry name" value="Zn2-C6_fun-type_DNA-bd_sf"/>
</dbReference>
<evidence type="ECO:0000313" key="10">
    <source>
        <dbReference type="Proteomes" id="UP000766486"/>
    </source>
</evidence>
<accession>A0ABY6U112</accession>
<name>A0ABY6U112_BIOOC</name>
<dbReference type="PANTHER" id="PTHR47782:SF1">
    <property type="entry name" value="PYRIMIDINE PATHWAY REGULATORY PROTEIN 1"/>
    <property type="match status" value="1"/>
</dbReference>
<evidence type="ECO:0000256" key="4">
    <source>
        <dbReference type="ARBA" id="ARBA00023015"/>
    </source>
</evidence>
<dbReference type="SMART" id="SM00906">
    <property type="entry name" value="Fungal_trans"/>
    <property type="match status" value="2"/>
</dbReference>
<keyword evidence="7" id="KW-0539">Nucleus</keyword>
<dbReference type="EMBL" id="CABFNS010000722">
    <property type="protein sequence ID" value="VUC24632.1"/>
    <property type="molecule type" value="Genomic_DNA"/>
</dbReference>
<dbReference type="InterPro" id="IPR001138">
    <property type="entry name" value="Zn2Cys6_DnaBD"/>
</dbReference>
<comment type="caution">
    <text evidence="9">The sequence shown here is derived from an EMBL/GenBank/DDBJ whole genome shotgun (WGS) entry which is preliminary data.</text>
</comment>